<feature type="domain" description="Glycosyl transferase family 1" evidence="1">
    <location>
        <begin position="200"/>
        <end position="356"/>
    </location>
</feature>
<reference evidence="3 4" key="1">
    <citation type="submission" date="2016-10" db="EMBL/GenBank/DDBJ databases">
        <authorList>
            <person name="de Groot N.N."/>
        </authorList>
    </citation>
    <scope>NUCLEOTIDE SEQUENCE [LARGE SCALE GENOMIC DNA]</scope>
    <source>
        <strain evidence="3 4">DSM 18684</strain>
    </source>
</reference>
<dbReference type="Gene3D" id="3.40.50.2000">
    <property type="entry name" value="Glycogen Phosphorylase B"/>
    <property type="match status" value="2"/>
</dbReference>
<sequence>MKILQITPSYKPAYIYGGPTMSVAKLCEALVHDKDSNLEVLTTTANGKNELDVEQNKQVNVDGVPVTYFKRITKDHTHFSPALLLALRQKIKNQNNNALVIHIHSWWNLVTIFSCWVAKLYQIPVVVSPRGMLTNYTQNNRNSFFKQILHSLIGKSLLKYAHIIASSEQEKEDVLQIIRPKSINILPNLVSLPKNLQTQNTGMNPSTFQLLFLSRIEEKKGLDILFDSLASLTTIPWHLTIAGTGKETYLESLKLKAKSLKIDSHINWLGQVGNSDKFKLMAKHDLLVLTSHNENFANVVIESLHVGTPVFISREVGLSSYVEANQLGFITSVDSRQITEDLLQAYKNTAKRQSIRLEAPLFIAKDFNEEALTQKYLTLYQQILNET</sequence>
<dbReference type="STRING" id="414048.SAMN04489864_103300"/>
<evidence type="ECO:0000313" key="4">
    <source>
        <dbReference type="Proteomes" id="UP000199666"/>
    </source>
</evidence>
<dbReference type="EMBL" id="FOPP01000003">
    <property type="protein sequence ID" value="SFG93261.1"/>
    <property type="molecule type" value="Genomic_DNA"/>
</dbReference>
<dbReference type="AlphaFoldDB" id="A0A1I2W147"/>
<dbReference type="Pfam" id="PF13579">
    <property type="entry name" value="Glyco_trans_4_4"/>
    <property type="match status" value="1"/>
</dbReference>
<dbReference type="PANTHER" id="PTHR45947">
    <property type="entry name" value="SULFOQUINOVOSYL TRANSFERASE SQD2"/>
    <property type="match status" value="1"/>
</dbReference>
<organism evidence="3 4">
    <name type="scientific">Pedobacter insulae</name>
    <dbReference type="NCBI Taxonomy" id="414048"/>
    <lineage>
        <taxon>Bacteria</taxon>
        <taxon>Pseudomonadati</taxon>
        <taxon>Bacteroidota</taxon>
        <taxon>Sphingobacteriia</taxon>
        <taxon>Sphingobacteriales</taxon>
        <taxon>Sphingobacteriaceae</taxon>
        <taxon>Pedobacter</taxon>
    </lineage>
</organism>
<dbReference type="NCBIfam" id="NF046085">
    <property type="entry name" value="XrtY_assoc_Gly1"/>
    <property type="match status" value="1"/>
</dbReference>
<dbReference type="InterPro" id="IPR001296">
    <property type="entry name" value="Glyco_trans_1"/>
</dbReference>
<name>A0A1I2W147_9SPHI</name>
<feature type="domain" description="Glycosyltransferase subfamily 4-like N-terminal" evidence="2">
    <location>
        <begin position="17"/>
        <end position="188"/>
    </location>
</feature>
<dbReference type="GO" id="GO:0016757">
    <property type="term" value="F:glycosyltransferase activity"/>
    <property type="evidence" value="ECO:0007669"/>
    <property type="project" value="InterPro"/>
</dbReference>
<dbReference type="PANTHER" id="PTHR45947:SF3">
    <property type="entry name" value="SULFOQUINOVOSYL TRANSFERASE SQD2"/>
    <property type="match status" value="1"/>
</dbReference>
<dbReference type="SUPFAM" id="SSF53756">
    <property type="entry name" value="UDP-Glycosyltransferase/glycogen phosphorylase"/>
    <property type="match status" value="1"/>
</dbReference>
<keyword evidence="4" id="KW-1185">Reference proteome</keyword>
<dbReference type="Pfam" id="PF00534">
    <property type="entry name" value="Glycos_transf_1"/>
    <property type="match status" value="1"/>
</dbReference>
<evidence type="ECO:0000313" key="3">
    <source>
        <dbReference type="EMBL" id="SFG93261.1"/>
    </source>
</evidence>
<keyword evidence="3" id="KW-0808">Transferase</keyword>
<dbReference type="Proteomes" id="UP000199666">
    <property type="component" value="Unassembled WGS sequence"/>
</dbReference>
<gene>
    <name evidence="3" type="ORF">SAMN04489864_103300</name>
</gene>
<dbReference type="OrthoDB" id="9790710at2"/>
<evidence type="ECO:0000259" key="1">
    <source>
        <dbReference type="Pfam" id="PF00534"/>
    </source>
</evidence>
<dbReference type="InterPro" id="IPR028098">
    <property type="entry name" value="Glyco_trans_4-like_N"/>
</dbReference>
<proteinExistence type="predicted"/>
<accession>A0A1I2W147</accession>
<dbReference type="InterPro" id="IPR050194">
    <property type="entry name" value="Glycosyltransferase_grp1"/>
</dbReference>
<evidence type="ECO:0000259" key="2">
    <source>
        <dbReference type="Pfam" id="PF13579"/>
    </source>
</evidence>
<dbReference type="RefSeq" id="WP_090992803.1">
    <property type="nucleotide sequence ID" value="NZ_FOPP01000003.1"/>
</dbReference>
<protein>
    <submittedName>
        <fullName evidence="3">Glycosyltransferase involved in cell wall bisynthesis</fullName>
    </submittedName>
</protein>